<keyword evidence="3" id="KW-1185">Reference proteome</keyword>
<accession>T0RKG0</accession>
<dbReference type="Proteomes" id="UP000030762">
    <property type="component" value="Unassembled WGS sequence"/>
</dbReference>
<reference evidence="2 3" key="1">
    <citation type="submission" date="2012-04" db="EMBL/GenBank/DDBJ databases">
        <title>The Genome Sequence of Saprolegnia declina VS20.</title>
        <authorList>
            <consortium name="The Broad Institute Genome Sequencing Platform"/>
            <person name="Russ C."/>
            <person name="Nusbaum C."/>
            <person name="Tyler B."/>
            <person name="van West P."/>
            <person name="Dieguez-Uribeondo J."/>
            <person name="de Bruijn I."/>
            <person name="Tripathy S."/>
            <person name="Jiang R."/>
            <person name="Young S.K."/>
            <person name="Zeng Q."/>
            <person name="Gargeya S."/>
            <person name="Fitzgerald M."/>
            <person name="Haas B."/>
            <person name="Abouelleil A."/>
            <person name="Alvarado L."/>
            <person name="Arachchi H.M."/>
            <person name="Berlin A."/>
            <person name="Chapman S.B."/>
            <person name="Goldberg J."/>
            <person name="Griggs A."/>
            <person name="Gujja S."/>
            <person name="Hansen M."/>
            <person name="Howarth C."/>
            <person name="Imamovic A."/>
            <person name="Larimer J."/>
            <person name="McCowen C."/>
            <person name="Montmayeur A."/>
            <person name="Murphy C."/>
            <person name="Neiman D."/>
            <person name="Pearson M."/>
            <person name="Priest M."/>
            <person name="Roberts A."/>
            <person name="Saif S."/>
            <person name="Shea T."/>
            <person name="Sisk P."/>
            <person name="Sykes S."/>
            <person name="Wortman J."/>
            <person name="Nusbaum C."/>
            <person name="Birren B."/>
        </authorList>
    </citation>
    <scope>NUCLEOTIDE SEQUENCE [LARGE SCALE GENOMIC DNA]</scope>
    <source>
        <strain evidence="2 3">VS20</strain>
    </source>
</reference>
<dbReference type="GeneID" id="19952499"/>
<dbReference type="InterPro" id="IPR019734">
    <property type="entry name" value="TPR_rpt"/>
</dbReference>
<dbReference type="Gene3D" id="1.25.40.10">
    <property type="entry name" value="Tetratricopeptide repeat domain"/>
    <property type="match status" value="2"/>
</dbReference>
<dbReference type="OMA" id="SHHHREV"/>
<proteinExistence type="predicted"/>
<dbReference type="RefSeq" id="XP_008616045.1">
    <property type="nucleotide sequence ID" value="XM_008617823.1"/>
</dbReference>
<dbReference type="OrthoDB" id="5960666at2759"/>
<dbReference type="InterPro" id="IPR053137">
    <property type="entry name" value="NLR-like"/>
</dbReference>
<dbReference type="PANTHER" id="PTHR46082:SF6">
    <property type="entry name" value="AAA+ ATPASE DOMAIN-CONTAINING PROTEIN-RELATED"/>
    <property type="match status" value="1"/>
</dbReference>
<feature type="repeat" description="TPR" evidence="1">
    <location>
        <begin position="373"/>
        <end position="406"/>
    </location>
</feature>
<dbReference type="EMBL" id="JH767175">
    <property type="protein sequence ID" value="EQC30452.1"/>
    <property type="molecule type" value="Genomic_DNA"/>
</dbReference>
<dbReference type="InterPro" id="IPR011990">
    <property type="entry name" value="TPR-like_helical_dom_sf"/>
</dbReference>
<gene>
    <name evidence="2" type="ORF">SDRG_11772</name>
</gene>
<evidence type="ECO:0000313" key="2">
    <source>
        <dbReference type="EMBL" id="EQC30452.1"/>
    </source>
</evidence>
<sequence length="564" mass="62871">MVMIMHPWNDPIVLRRSWCVFEVYVAVTMGARFEIALAQDQEATFLADMAEDGAFLQMLATIKSENSEATIAGDRDGIFALIRAETSFVAVDRLIFSTLSTWIKTTLEASIASAPTPAEKAARWLQLGLIYTRETKDAESERCCRHAVDLFTQSRGPDAPETLAAASHLAYAIAYQRKPRDEWEPAFTASLASLERQLGAADCRSLRSRADFAASLAWNGDFTASLDMSMTLLDLQRHSFGLGDWRTASTLSMIGINHFQLGARRVAARWLAKALPIQEAHFGKDHTSTTLTISFLAGAFMFLGELQRALPLAQHLVETSERTRGPDNSGTMVDKMNLAMVTLMAGHLHEATTQLEALEDALVSRSDLSHHHREVLKHLAVAYWAAGKYDVAASCYRRIFEATPDKESAWLLVGFLLDAPPTTAQRDESLARVRQYMMTSHDDAPESWPMSCTVCCQPVHGRLAKCDSCPKALFVFCASCLQRHPRRALKFCAHDHATTAYATMTPPRRFFFEADLVSLDVSFDEIDGIFCAYETYCDAHSVPRHERLPRSSVPILSRAWHPML</sequence>
<dbReference type="VEuPathDB" id="FungiDB:SDRG_11772"/>
<dbReference type="PANTHER" id="PTHR46082">
    <property type="entry name" value="ATP/GTP-BINDING PROTEIN-RELATED"/>
    <property type="match status" value="1"/>
</dbReference>
<evidence type="ECO:0000313" key="3">
    <source>
        <dbReference type="Proteomes" id="UP000030762"/>
    </source>
</evidence>
<evidence type="ECO:0000256" key="1">
    <source>
        <dbReference type="PROSITE-ProRule" id="PRU00339"/>
    </source>
</evidence>
<protein>
    <submittedName>
        <fullName evidence="2">Uncharacterized protein</fullName>
    </submittedName>
</protein>
<name>T0RKG0_SAPDV</name>
<dbReference type="Pfam" id="PF13176">
    <property type="entry name" value="TPR_7"/>
    <property type="match status" value="1"/>
</dbReference>
<dbReference type="eggNOG" id="ENOG502S5JJ">
    <property type="taxonomic scope" value="Eukaryota"/>
</dbReference>
<dbReference type="InParanoid" id="T0RKG0"/>
<dbReference type="Pfam" id="PF13374">
    <property type="entry name" value="TPR_10"/>
    <property type="match status" value="1"/>
</dbReference>
<dbReference type="SUPFAM" id="SSF48452">
    <property type="entry name" value="TPR-like"/>
    <property type="match status" value="2"/>
</dbReference>
<dbReference type="AlphaFoldDB" id="T0RKG0"/>
<dbReference type="PROSITE" id="PS50005">
    <property type="entry name" value="TPR"/>
    <property type="match status" value="1"/>
</dbReference>
<organism evidence="2 3">
    <name type="scientific">Saprolegnia diclina (strain VS20)</name>
    <dbReference type="NCBI Taxonomy" id="1156394"/>
    <lineage>
        <taxon>Eukaryota</taxon>
        <taxon>Sar</taxon>
        <taxon>Stramenopiles</taxon>
        <taxon>Oomycota</taxon>
        <taxon>Saprolegniomycetes</taxon>
        <taxon>Saprolegniales</taxon>
        <taxon>Saprolegniaceae</taxon>
        <taxon>Saprolegnia</taxon>
    </lineage>
</organism>
<keyword evidence="1" id="KW-0802">TPR repeat</keyword>